<feature type="region of interest" description="Disordered" evidence="1">
    <location>
        <begin position="936"/>
        <end position="991"/>
    </location>
</feature>
<feature type="compositionally biased region" description="Basic and acidic residues" evidence="1">
    <location>
        <begin position="947"/>
        <end position="985"/>
    </location>
</feature>
<dbReference type="InterPro" id="IPR052894">
    <property type="entry name" value="AsmA-related"/>
</dbReference>
<reference evidence="3 4" key="1">
    <citation type="submission" date="2020-12" db="EMBL/GenBank/DDBJ databases">
        <title>Bacterial novel species Adhaeribacter sp. BT258 isolated from soil.</title>
        <authorList>
            <person name="Jung H.-Y."/>
        </authorList>
    </citation>
    <scope>NUCLEOTIDE SEQUENCE [LARGE SCALE GENOMIC DNA]</scope>
    <source>
        <strain evidence="3 4">BT258</strain>
    </source>
</reference>
<protein>
    <submittedName>
        <fullName evidence="3">AsmA family protein</fullName>
    </submittedName>
</protein>
<dbReference type="Pfam" id="PF05170">
    <property type="entry name" value="AsmA"/>
    <property type="match status" value="1"/>
</dbReference>
<name>A0ABS1C4X9_9BACT</name>
<sequence length="991" mass="109030">MKKVFIGFAIFLVILLAAAALVPVLFKDKIKEVVDREIAKNVEAKVIYNADDIGVSIFSTFPNLGLNIDNLAVVGVDSFQRDTLAYLPQFRMGLDLMSVISGDQLKIKSIKLTQPNIKLKVLKSGKANWDIYKAVPTEGEPDTVQSDFSMAMEKWEVENGKLVYEDLSIPFSVQLLKMNHTGSGDFEKSVFDMVSKTTSEGFTMTYDGVNYITNKKLDADVTLAMDLDKSLYTFKDNKFKINDFAMDFAGTILMPKEDIDLDLTFKALDTDFKTILSLVPGMYTEQFKDVKTEGKLAFNGYVKGRFNETSMPGFGTDLKVTNAMFKYPDLPQAATNINVDMSVDNKDGIINNTNVEVRKFHLDLGKNPVDAKAVINGLDPMKVDGNLKASIDLNEITKVFPVEGMTLRGLLKVDANAKGTYSAKQMPVMTANLNLANGYVKSKDFPAPIENLSALVNVLNATGNTDDTEIKIENFKMLLEGEPLAGRVYVKGIDKPIFDADVKGTIDLTKMTKIFPLEGMTLTGRIKADIKTKGKMADIEAGKYANITSSGSMNVDKLTFVSTDLPQGMKVTTANASFNNEKINVQNMSGFVGKSDVQMNGVISNYMGYMFAENQPLRGTMNVSSNRFNVNEWMVDEYSGQPVAQQTPTEATGVVEVPGNIDFVLNATVKEVLYDNLNLQNMKGAVIIKDKTAKLQNLAFNTLGGSFVTNGSYNTQSLSQPKFTFDLDIKNLEFKEAFNAFETIQKLAPISKFLEGKFSTNFAFAGELGQDMMPVMGTMSGKGVIEVVRAVVKNIKVLNKIGETTNFKEVQNFIIENKDIAAEILNGNLVVKPFDVKVGDINMLVGGTNNLSGGIDYGVALDVPTGKVGSALNNKLSSFAGMKDYKGAERVTLNLKVGGTMDDPKVALAGGSAKAQAKDMVKDVVASRLNTEKEKLNVKRQAAQDSLQRELDRRKKEAEDKARQEMEKKRQEAEDKLKKEAENKLKGIFKR</sequence>
<evidence type="ECO:0000259" key="2">
    <source>
        <dbReference type="Pfam" id="PF05170"/>
    </source>
</evidence>
<accession>A0ABS1C4X9</accession>
<dbReference type="Proteomes" id="UP000644147">
    <property type="component" value="Unassembled WGS sequence"/>
</dbReference>
<proteinExistence type="predicted"/>
<feature type="domain" description="AsmA" evidence="2">
    <location>
        <begin position="2"/>
        <end position="166"/>
    </location>
</feature>
<gene>
    <name evidence="3" type="ORF">I5M27_11400</name>
</gene>
<dbReference type="PANTHER" id="PTHR30441:SF8">
    <property type="entry name" value="DUF748 DOMAIN-CONTAINING PROTEIN"/>
    <property type="match status" value="1"/>
</dbReference>
<dbReference type="InterPro" id="IPR007844">
    <property type="entry name" value="AsmA"/>
</dbReference>
<organism evidence="3 4">
    <name type="scientific">Adhaeribacter terrigena</name>
    <dbReference type="NCBI Taxonomy" id="2793070"/>
    <lineage>
        <taxon>Bacteria</taxon>
        <taxon>Pseudomonadati</taxon>
        <taxon>Bacteroidota</taxon>
        <taxon>Cytophagia</taxon>
        <taxon>Cytophagales</taxon>
        <taxon>Hymenobacteraceae</taxon>
        <taxon>Adhaeribacter</taxon>
    </lineage>
</organism>
<dbReference type="EMBL" id="JAEHFX010000005">
    <property type="protein sequence ID" value="MBK0403595.1"/>
    <property type="molecule type" value="Genomic_DNA"/>
</dbReference>
<comment type="caution">
    <text evidence="3">The sequence shown here is derived from an EMBL/GenBank/DDBJ whole genome shotgun (WGS) entry which is preliminary data.</text>
</comment>
<evidence type="ECO:0000313" key="4">
    <source>
        <dbReference type="Proteomes" id="UP000644147"/>
    </source>
</evidence>
<keyword evidence="4" id="KW-1185">Reference proteome</keyword>
<evidence type="ECO:0000313" key="3">
    <source>
        <dbReference type="EMBL" id="MBK0403595.1"/>
    </source>
</evidence>
<dbReference type="RefSeq" id="WP_200506341.1">
    <property type="nucleotide sequence ID" value="NZ_JAEHFX010000005.1"/>
</dbReference>
<evidence type="ECO:0000256" key="1">
    <source>
        <dbReference type="SAM" id="MobiDB-lite"/>
    </source>
</evidence>
<dbReference type="PANTHER" id="PTHR30441">
    <property type="entry name" value="DUF748 DOMAIN-CONTAINING PROTEIN"/>
    <property type="match status" value="1"/>
</dbReference>